<keyword evidence="2" id="KW-1185">Reference proteome</keyword>
<gene>
    <name evidence="1" type="ORF">ANACAC_02980</name>
</gene>
<dbReference type="STRING" id="411490.ANACAC_02980"/>
<dbReference type="EMBL" id="ABAX03000024">
    <property type="protein sequence ID" value="EDR96357.1"/>
    <property type="molecule type" value="Genomic_DNA"/>
</dbReference>
<name>B0MHL8_ANACD</name>
<protein>
    <submittedName>
        <fullName evidence="1">Uncharacterized protein</fullName>
    </submittedName>
</protein>
<evidence type="ECO:0000313" key="2">
    <source>
        <dbReference type="Proteomes" id="UP000004935"/>
    </source>
</evidence>
<organism evidence="1 2">
    <name type="scientific">Anaerostipes caccae (strain DSM 14662 / CCUG 47493 / JCM 13470 / NCIMB 13811 / L1-92)</name>
    <dbReference type="NCBI Taxonomy" id="411490"/>
    <lineage>
        <taxon>Bacteria</taxon>
        <taxon>Bacillati</taxon>
        <taxon>Bacillota</taxon>
        <taxon>Clostridia</taxon>
        <taxon>Lachnospirales</taxon>
        <taxon>Lachnospiraceae</taxon>
        <taxon>Anaerostipes</taxon>
    </lineage>
</organism>
<comment type="caution">
    <text evidence="1">The sequence shown here is derived from an EMBL/GenBank/DDBJ whole genome shotgun (WGS) entry which is preliminary data.</text>
</comment>
<accession>B0MHL8</accession>
<sequence>MKRKKKRLTSAAPAALLRYKVKVLKNLKKPLTGKNADDIIISTRKQ</sequence>
<evidence type="ECO:0000313" key="1">
    <source>
        <dbReference type="EMBL" id="EDR96357.1"/>
    </source>
</evidence>
<proteinExistence type="predicted"/>
<reference evidence="1" key="1">
    <citation type="submission" date="2007-11" db="EMBL/GenBank/DDBJ databases">
        <authorList>
            <person name="Fulton L."/>
            <person name="Clifton S."/>
            <person name="Fulton B."/>
            <person name="Xu J."/>
            <person name="Minx P."/>
            <person name="Pepin K.H."/>
            <person name="Johnson M."/>
            <person name="Thiruvilangam P."/>
            <person name="Bhonagiri V."/>
            <person name="Nash W.E."/>
            <person name="Mardis E.R."/>
            <person name="Wilson R.K."/>
        </authorList>
    </citation>
    <scope>NUCLEOTIDE SEQUENCE [LARGE SCALE GENOMIC DNA]</scope>
    <source>
        <strain evidence="1">DSM 14662</strain>
    </source>
</reference>
<dbReference type="HOGENOM" id="CLU_3179432_0_0_9"/>
<dbReference type="AlphaFoldDB" id="B0MHL8"/>
<dbReference type="Proteomes" id="UP000004935">
    <property type="component" value="Unassembled WGS sequence"/>
</dbReference>
<reference evidence="1" key="2">
    <citation type="submission" date="2013-11" db="EMBL/GenBank/DDBJ databases">
        <title>Draft genome sequence of Anaerostipes caccae (DSM 14662).</title>
        <authorList>
            <person name="Sudarsanam P."/>
            <person name="Ley R."/>
            <person name="Guruge J."/>
            <person name="Turnbaugh P.J."/>
            <person name="Mahowald M."/>
            <person name="Liep D."/>
            <person name="Gordon J."/>
        </authorList>
    </citation>
    <scope>NUCLEOTIDE SEQUENCE</scope>
    <source>
        <strain evidence="1">DSM 14662</strain>
    </source>
</reference>